<proteinExistence type="predicted"/>
<accession>A0ABN9PD47</accession>
<dbReference type="Proteomes" id="UP001189429">
    <property type="component" value="Unassembled WGS sequence"/>
</dbReference>
<evidence type="ECO:0000313" key="2">
    <source>
        <dbReference type="Proteomes" id="UP001189429"/>
    </source>
</evidence>
<gene>
    <name evidence="1" type="ORF">PCOR1329_LOCUS1865</name>
</gene>
<protein>
    <submittedName>
        <fullName evidence="1">Uncharacterized protein</fullName>
    </submittedName>
</protein>
<comment type="caution">
    <text evidence="1">The sequence shown here is derived from an EMBL/GenBank/DDBJ whole genome shotgun (WGS) entry which is preliminary data.</text>
</comment>
<organism evidence="1 2">
    <name type="scientific">Prorocentrum cordatum</name>
    <dbReference type="NCBI Taxonomy" id="2364126"/>
    <lineage>
        <taxon>Eukaryota</taxon>
        <taxon>Sar</taxon>
        <taxon>Alveolata</taxon>
        <taxon>Dinophyceae</taxon>
        <taxon>Prorocentrales</taxon>
        <taxon>Prorocentraceae</taxon>
        <taxon>Prorocentrum</taxon>
    </lineage>
</organism>
<reference evidence="1" key="1">
    <citation type="submission" date="2023-10" db="EMBL/GenBank/DDBJ databases">
        <authorList>
            <person name="Chen Y."/>
            <person name="Shah S."/>
            <person name="Dougan E. K."/>
            <person name="Thang M."/>
            <person name="Chan C."/>
        </authorList>
    </citation>
    <scope>NUCLEOTIDE SEQUENCE [LARGE SCALE GENOMIC DNA]</scope>
</reference>
<keyword evidence="2" id="KW-1185">Reference proteome</keyword>
<name>A0ABN9PD47_9DINO</name>
<dbReference type="InterPro" id="IPR029058">
    <property type="entry name" value="AB_hydrolase_fold"/>
</dbReference>
<dbReference type="EMBL" id="CAUYUJ010000452">
    <property type="protein sequence ID" value="CAK0790641.1"/>
    <property type="molecule type" value="Genomic_DNA"/>
</dbReference>
<evidence type="ECO:0000313" key="1">
    <source>
        <dbReference type="EMBL" id="CAK0790641.1"/>
    </source>
</evidence>
<sequence>MQLVVAPPPGAFLDTVAPVASGGAGTSSFVCRCARPSLPILGWSCFARGGLPRGAGSVRGAPGPPPPLCCPSGRPGDRWSSTWQSRAALEKGIDLNLQLPEQTLPLGPDTKRPMYIVANEDDETVPYSEHLLLKQFLAKYPDKYNVVDWVSTGVCHGSAHHTDIFSKHEEYKDRLCSFWAEAFDIDTSYCFLP</sequence>
<dbReference type="SUPFAM" id="SSF53474">
    <property type="entry name" value="alpha/beta-Hydrolases"/>
    <property type="match status" value="1"/>
</dbReference>